<dbReference type="PANTHER" id="PTHR43299">
    <property type="entry name" value="UPF0718 PROTEIN YRAQ"/>
    <property type="match status" value="1"/>
</dbReference>
<feature type="transmembrane region" description="Helical" evidence="7">
    <location>
        <begin position="45"/>
        <end position="64"/>
    </location>
</feature>
<keyword evidence="6 7" id="KW-0472">Membrane</keyword>
<evidence type="ECO:0000313" key="8">
    <source>
        <dbReference type="EMBL" id="KPJ72101.1"/>
    </source>
</evidence>
<dbReference type="Proteomes" id="UP000051012">
    <property type="component" value="Unassembled WGS sequence"/>
</dbReference>
<feature type="transmembrane region" description="Helical" evidence="7">
    <location>
        <begin position="292"/>
        <end position="319"/>
    </location>
</feature>
<evidence type="ECO:0000256" key="6">
    <source>
        <dbReference type="ARBA" id="ARBA00023136"/>
    </source>
</evidence>
<evidence type="ECO:0000256" key="7">
    <source>
        <dbReference type="SAM" id="Phobius"/>
    </source>
</evidence>
<feature type="transmembrane region" description="Helical" evidence="7">
    <location>
        <begin position="80"/>
        <end position="108"/>
    </location>
</feature>
<comment type="similarity">
    <text evidence="2">Belongs to the UPF0718 family.</text>
</comment>
<keyword evidence="5 7" id="KW-1133">Transmembrane helix</keyword>
<proteinExistence type="inferred from homology"/>
<dbReference type="GO" id="GO:0005886">
    <property type="term" value="C:plasma membrane"/>
    <property type="evidence" value="ECO:0007669"/>
    <property type="project" value="UniProtKB-SubCell"/>
</dbReference>
<comment type="subcellular location">
    <subcellularLocation>
        <location evidence="1">Cell membrane</location>
        <topology evidence="1">Multi-pass membrane protein</topology>
    </subcellularLocation>
</comment>
<protein>
    <submittedName>
        <fullName evidence="8">Permease</fullName>
    </submittedName>
</protein>
<evidence type="ECO:0000256" key="4">
    <source>
        <dbReference type="ARBA" id="ARBA00022692"/>
    </source>
</evidence>
<dbReference type="PANTHER" id="PTHR43299:SF1">
    <property type="entry name" value="UPF0718 PROTEIN YRAQ"/>
    <property type="match status" value="1"/>
</dbReference>
<reference evidence="8 9" key="1">
    <citation type="journal article" date="2015" name="Microbiome">
        <title>Genomic resolution of linkages in carbon, nitrogen, and sulfur cycling among widespread estuary sediment bacteria.</title>
        <authorList>
            <person name="Baker B.J."/>
            <person name="Lazar C.S."/>
            <person name="Teske A.P."/>
            <person name="Dick G.J."/>
        </authorList>
    </citation>
    <scope>NUCLEOTIDE SEQUENCE [LARGE SCALE GENOMIC DNA]</scope>
    <source>
        <strain evidence="8">DG_78</strain>
    </source>
</reference>
<feature type="transmembrane region" description="Helical" evidence="7">
    <location>
        <begin position="263"/>
        <end position="280"/>
    </location>
</feature>
<feature type="transmembrane region" description="Helical" evidence="7">
    <location>
        <begin position="148"/>
        <end position="166"/>
    </location>
</feature>
<feature type="transmembrane region" description="Helical" evidence="7">
    <location>
        <begin position="339"/>
        <end position="360"/>
    </location>
</feature>
<evidence type="ECO:0000256" key="1">
    <source>
        <dbReference type="ARBA" id="ARBA00004651"/>
    </source>
</evidence>
<dbReference type="PATRIC" id="fig|1703772.3.peg.248"/>
<accession>A0A0S7YBD8</accession>
<dbReference type="InterPro" id="IPR005524">
    <property type="entry name" value="DUF318"/>
</dbReference>
<feature type="transmembrane region" description="Helical" evidence="7">
    <location>
        <begin position="367"/>
        <end position="387"/>
    </location>
</feature>
<evidence type="ECO:0000313" key="9">
    <source>
        <dbReference type="Proteomes" id="UP000051012"/>
    </source>
</evidence>
<sequence length="388" mass="42400">MKDRTKLLLFITIFLVFYFVPFHGVRIQSAILEAFFMLQDYAREHVLFCLIPVFFIAGAITNFISKEAIIKYFGAKANKVLAYGVSSVSGSILAVCSCTVLPMFAGIYTRGAGIGPATAFLYSGPAINILAIILTARVLGYELGIARAVGAISFSVIIGLLMSVFFKDKLTTEEELVAVESSGVKSRSLGQNGLYFLVLILILIFAAWAKPKEPIGLWNAIYNIHWYLTAIMFVLLFIMLFKWFKKEEMSDWIFSTWTFAKQILPLLFVGVLVAGFLLGRPNTDAGIIPSRFVVMLVGGNSFLANFFASVAGAFMYFATLTEVPILQGLLGSGMGKGPALALLLAGPALSLPNMLVILSIMGAKKTVVFVLLVVVLSTFVGWLYGFLF</sequence>
<keyword evidence="3" id="KW-1003">Cell membrane</keyword>
<name>A0A0S7YBD8_UNCT6</name>
<organism evidence="8 9">
    <name type="scientific">candidate division TA06 bacterium DG_78</name>
    <dbReference type="NCBI Taxonomy" id="1703772"/>
    <lineage>
        <taxon>Bacteria</taxon>
        <taxon>Bacteria division TA06</taxon>
    </lineage>
</organism>
<feature type="transmembrane region" description="Helical" evidence="7">
    <location>
        <begin position="221"/>
        <end position="243"/>
    </location>
</feature>
<comment type="caution">
    <text evidence="8">The sequence shown here is derived from an EMBL/GenBank/DDBJ whole genome shotgun (WGS) entry which is preliminary data.</text>
</comment>
<evidence type="ECO:0000256" key="2">
    <source>
        <dbReference type="ARBA" id="ARBA00006386"/>
    </source>
</evidence>
<keyword evidence="4 7" id="KW-0812">Transmembrane</keyword>
<dbReference type="AlphaFoldDB" id="A0A0S7YBD8"/>
<feature type="transmembrane region" description="Helical" evidence="7">
    <location>
        <begin position="7"/>
        <end position="25"/>
    </location>
</feature>
<dbReference type="EMBL" id="LJNI01000099">
    <property type="protein sequence ID" value="KPJ72101.1"/>
    <property type="molecule type" value="Genomic_DNA"/>
</dbReference>
<dbReference type="Pfam" id="PF03773">
    <property type="entry name" value="ArsP_1"/>
    <property type="match status" value="1"/>
</dbReference>
<evidence type="ECO:0000256" key="3">
    <source>
        <dbReference type="ARBA" id="ARBA00022475"/>
    </source>
</evidence>
<feature type="transmembrane region" description="Helical" evidence="7">
    <location>
        <begin position="193"/>
        <end position="209"/>
    </location>
</feature>
<feature type="transmembrane region" description="Helical" evidence="7">
    <location>
        <begin position="114"/>
        <end position="136"/>
    </location>
</feature>
<gene>
    <name evidence="8" type="ORF">AMJ52_07495</name>
</gene>
<evidence type="ECO:0000256" key="5">
    <source>
        <dbReference type="ARBA" id="ARBA00022989"/>
    </source>
</evidence>